<comment type="similarity">
    <text evidence="2">Belongs to the class-II aminoacyl-tRNA synthetase family.</text>
</comment>
<comment type="subcellular location">
    <subcellularLocation>
        <location evidence="1">Cytoplasm</location>
    </subcellularLocation>
</comment>
<dbReference type="InterPro" id="IPR034762">
    <property type="entry name" value="Lys-tRNA-ligase_II_bac/euk"/>
</dbReference>
<dbReference type="OrthoDB" id="21243at2759"/>
<dbReference type="InterPro" id="IPR004364">
    <property type="entry name" value="Aa-tRNA-synt_II"/>
</dbReference>
<dbReference type="GO" id="GO:0005829">
    <property type="term" value="C:cytosol"/>
    <property type="evidence" value="ECO:0007669"/>
    <property type="project" value="TreeGrafter"/>
</dbReference>
<dbReference type="EMBL" id="KB908972">
    <property type="protein sequence ID" value="EOB13669.1"/>
    <property type="molecule type" value="Genomic_DNA"/>
</dbReference>
<dbReference type="HAMAP" id="MF_00252">
    <property type="entry name" value="Lys_tRNA_synth_class2"/>
    <property type="match status" value="1"/>
</dbReference>
<dbReference type="NCBIfam" id="TIGR00499">
    <property type="entry name" value="lysS_bact"/>
    <property type="match status" value="1"/>
</dbReference>
<evidence type="ECO:0000256" key="10">
    <source>
        <dbReference type="ARBA" id="ARBA00048573"/>
    </source>
</evidence>
<dbReference type="PROSITE" id="PS50862">
    <property type="entry name" value="AA_TRNA_LIGASE_II"/>
    <property type="match status" value="1"/>
</dbReference>
<evidence type="ECO:0000313" key="14">
    <source>
        <dbReference type="Proteomes" id="UP000016927"/>
    </source>
</evidence>
<keyword evidence="4" id="KW-0963">Cytoplasm</keyword>
<dbReference type="VEuPathDB" id="MicrosporidiaDB:NBO_64g0050"/>
<dbReference type="FunFam" id="3.30.930.10:FF:000238">
    <property type="entry name" value="Lysine--tRNA ligase"/>
    <property type="match status" value="1"/>
</dbReference>
<dbReference type="Pfam" id="PF01336">
    <property type="entry name" value="tRNA_anti-codon"/>
    <property type="match status" value="1"/>
</dbReference>
<feature type="domain" description="Aminoacyl-transfer RNA synthetases class-II family profile" evidence="12">
    <location>
        <begin position="179"/>
        <end position="508"/>
    </location>
</feature>
<dbReference type="PIRSF" id="PIRSF039101">
    <property type="entry name" value="LysRS2"/>
    <property type="match status" value="1"/>
</dbReference>
<accession>R0M6N5</accession>
<dbReference type="CDD" id="cd00775">
    <property type="entry name" value="LysRS_core"/>
    <property type="match status" value="1"/>
</dbReference>
<evidence type="ECO:0000256" key="7">
    <source>
        <dbReference type="ARBA" id="ARBA00022840"/>
    </source>
</evidence>
<dbReference type="InterPro" id="IPR002313">
    <property type="entry name" value="Lys-tRNA-ligase_II"/>
</dbReference>
<dbReference type="NCBIfam" id="NF001756">
    <property type="entry name" value="PRK00484.1"/>
    <property type="match status" value="1"/>
</dbReference>
<dbReference type="PRINTS" id="PR00982">
    <property type="entry name" value="TRNASYNTHLYS"/>
</dbReference>
<gene>
    <name evidence="13" type="primary">SYK</name>
    <name evidence="13" type="ORF">NBO_64g0050</name>
</gene>
<evidence type="ECO:0000256" key="3">
    <source>
        <dbReference type="ARBA" id="ARBA00011738"/>
    </source>
</evidence>
<name>R0M6N5_NOSB1</name>
<comment type="catalytic activity">
    <reaction evidence="10 11">
        <text>tRNA(Lys) + L-lysine + ATP = L-lysyl-tRNA(Lys) + AMP + diphosphate</text>
        <dbReference type="Rhea" id="RHEA:20792"/>
        <dbReference type="Rhea" id="RHEA-COMP:9696"/>
        <dbReference type="Rhea" id="RHEA-COMP:9697"/>
        <dbReference type="ChEBI" id="CHEBI:30616"/>
        <dbReference type="ChEBI" id="CHEBI:32551"/>
        <dbReference type="ChEBI" id="CHEBI:33019"/>
        <dbReference type="ChEBI" id="CHEBI:78442"/>
        <dbReference type="ChEBI" id="CHEBI:78529"/>
        <dbReference type="ChEBI" id="CHEBI:456215"/>
        <dbReference type="EC" id="6.1.1.6"/>
    </reaction>
</comment>
<dbReference type="SUPFAM" id="SSF50249">
    <property type="entry name" value="Nucleic acid-binding proteins"/>
    <property type="match status" value="1"/>
</dbReference>
<keyword evidence="6" id="KW-0547">Nucleotide-binding</keyword>
<dbReference type="CDD" id="cd04322">
    <property type="entry name" value="LysRS_N"/>
    <property type="match status" value="1"/>
</dbReference>
<proteinExistence type="inferred from homology"/>
<evidence type="ECO:0000259" key="12">
    <source>
        <dbReference type="PROSITE" id="PS50862"/>
    </source>
</evidence>
<dbReference type="InterPro" id="IPR004365">
    <property type="entry name" value="NA-bd_OB_tRNA"/>
</dbReference>
<evidence type="ECO:0000256" key="8">
    <source>
        <dbReference type="ARBA" id="ARBA00022917"/>
    </source>
</evidence>
<evidence type="ECO:0000256" key="5">
    <source>
        <dbReference type="ARBA" id="ARBA00022598"/>
    </source>
</evidence>
<keyword evidence="14" id="KW-1185">Reference proteome</keyword>
<dbReference type="InterPro" id="IPR044136">
    <property type="entry name" value="Lys-tRNA-ligase_II_N"/>
</dbReference>
<evidence type="ECO:0000256" key="11">
    <source>
        <dbReference type="RuleBase" id="RU003748"/>
    </source>
</evidence>
<evidence type="ECO:0000256" key="6">
    <source>
        <dbReference type="ARBA" id="ARBA00022741"/>
    </source>
</evidence>
<dbReference type="STRING" id="578461.R0M6N5"/>
<dbReference type="InterPro" id="IPR045864">
    <property type="entry name" value="aa-tRNA-synth_II/BPL/LPL"/>
</dbReference>
<evidence type="ECO:0000256" key="9">
    <source>
        <dbReference type="ARBA" id="ARBA00023146"/>
    </source>
</evidence>
<dbReference type="OMA" id="WIPGEPR"/>
<dbReference type="GO" id="GO:0006430">
    <property type="term" value="P:lysyl-tRNA aminoacylation"/>
    <property type="evidence" value="ECO:0007669"/>
    <property type="project" value="InterPro"/>
</dbReference>
<organism evidence="13 14">
    <name type="scientific">Nosema bombycis (strain CQ1 / CVCC 102059)</name>
    <name type="common">Microsporidian parasite</name>
    <name type="synonym">Pebrine of silkworm</name>
    <dbReference type="NCBI Taxonomy" id="578461"/>
    <lineage>
        <taxon>Eukaryota</taxon>
        <taxon>Fungi</taxon>
        <taxon>Fungi incertae sedis</taxon>
        <taxon>Microsporidia</taxon>
        <taxon>Nosematidae</taxon>
        <taxon>Nosema</taxon>
    </lineage>
</organism>
<dbReference type="Proteomes" id="UP000016927">
    <property type="component" value="Unassembled WGS sequence"/>
</dbReference>
<dbReference type="InterPro" id="IPR018149">
    <property type="entry name" value="Lys-tRNA-synth_II_C"/>
</dbReference>
<reference evidence="13 14" key="1">
    <citation type="journal article" date="2013" name="BMC Genomics">
        <title>Comparative genomics of parasitic silkworm microsporidia reveal an association between genome expansion and host adaptation.</title>
        <authorList>
            <person name="Pan G."/>
            <person name="Xu J."/>
            <person name="Li T."/>
            <person name="Xia Q."/>
            <person name="Liu S.L."/>
            <person name="Zhang G."/>
            <person name="Li S."/>
            <person name="Li C."/>
            <person name="Liu H."/>
            <person name="Yang L."/>
            <person name="Liu T."/>
            <person name="Zhang X."/>
            <person name="Wu Z."/>
            <person name="Fan W."/>
            <person name="Dang X."/>
            <person name="Xiang H."/>
            <person name="Tao M."/>
            <person name="Li Y."/>
            <person name="Hu J."/>
            <person name="Li Z."/>
            <person name="Lin L."/>
            <person name="Luo J."/>
            <person name="Geng L."/>
            <person name="Wang L."/>
            <person name="Long M."/>
            <person name="Wan Y."/>
            <person name="He N."/>
            <person name="Zhang Z."/>
            <person name="Lu C."/>
            <person name="Keeling P.J."/>
            <person name="Wang J."/>
            <person name="Xiang Z."/>
            <person name="Zhou Z."/>
        </authorList>
    </citation>
    <scope>NUCLEOTIDE SEQUENCE [LARGE SCALE GENOMIC DNA]</scope>
    <source>
        <strain evidence="14">CQ1 / CVCC 102059</strain>
    </source>
</reference>
<dbReference type="PANTHER" id="PTHR42918:SF5">
    <property type="entry name" value="LYSINE--TRNA LIGASE, MITOCHONDRIAL"/>
    <property type="match status" value="1"/>
</dbReference>
<keyword evidence="9 13" id="KW-0030">Aminoacyl-tRNA synthetase</keyword>
<dbReference type="InterPro" id="IPR006195">
    <property type="entry name" value="aa-tRNA-synth_II"/>
</dbReference>
<dbReference type="AlphaFoldDB" id="R0M6N5"/>
<sequence>MSKDSNPQISEEEFFLQRSEYVLKSLDEGKELYPHKFEVKESFKKIFEHSNEESIEELNKISVQSAGRIMSFRFHARFSFFKIQSCDHSLQIVVDSNTIEDPEILKVLRRGDIVGFRGHLGKTKTGEFSVFASSIVILSPCLRSIPVDYYGLKDPELIYRRRYLDLIINKESRERFLKRNKIIGYIRKYFDEREFIEVETPTLNMIAGGAAARPFVTYHNDLKLDLFLRIAPELYLKQLVIGGLDRVYEIGKQFRNEGIDLTHNPEFTSCEFYMAYADVNDLMEMTEEMLNGMVLAVNGSTHLTYCPKKREQSIEPAEIDFQRPFKRIHILHELSKILGADLNGENIETEEVMNIMLKACEMNSITVDEPRTVSRVLDKLVGHFIEPQCINPTFITGYPIATSPLAKNHRSEKGMVERFELFINGKEVVNAYTELNNPFEQRHRFKMQAKDISEGDDEAMVTDEDFCLAMEYGLPPTGGWGLGIDRLTMFLTNASNIKDVLLFPAMKPEKE</sequence>
<dbReference type="GO" id="GO:0005524">
    <property type="term" value="F:ATP binding"/>
    <property type="evidence" value="ECO:0007669"/>
    <property type="project" value="UniProtKB-KW"/>
</dbReference>
<protein>
    <recommendedName>
        <fullName evidence="11">Lysine--tRNA ligase</fullName>
        <ecNumber evidence="11">6.1.1.6</ecNumber>
    </recommendedName>
    <alternativeName>
        <fullName evidence="11">Lysyl-tRNA synthetase</fullName>
    </alternativeName>
</protein>
<dbReference type="EC" id="6.1.1.6" evidence="11"/>
<keyword evidence="8" id="KW-0648">Protein biosynthesis</keyword>
<dbReference type="InterPro" id="IPR012340">
    <property type="entry name" value="NA-bd_OB-fold"/>
</dbReference>
<dbReference type="HOGENOM" id="CLU_008255_6_0_1"/>
<dbReference type="GO" id="GO:0004824">
    <property type="term" value="F:lysine-tRNA ligase activity"/>
    <property type="evidence" value="ECO:0007669"/>
    <property type="project" value="UniProtKB-EC"/>
</dbReference>
<dbReference type="Gene3D" id="3.30.930.10">
    <property type="entry name" value="Bira Bifunctional Protein, Domain 2"/>
    <property type="match status" value="1"/>
</dbReference>
<evidence type="ECO:0000313" key="13">
    <source>
        <dbReference type="EMBL" id="EOB13669.1"/>
    </source>
</evidence>
<keyword evidence="5" id="KW-0436">Ligase</keyword>
<dbReference type="Pfam" id="PF00152">
    <property type="entry name" value="tRNA-synt_2"/>
    <property type="match status" value="1"/>
</dbReference>
<comment type="subunit">
    <text evidence="3">Homodimer.</text>
</comment>
<dbReference type="PANTHER" id="PTHR42918">
    <property type="entry name" value="LYSYL-TRNA SYNTHETASE"/>
    <property type="match status" value="1"/>
</dbReference>
<evidence type="ECO:0000256" key="4">
    <source>
        <dbReference type="ARBA" id="ARBA00022490"/>
    </source>
</evidence>
<dbReference type="Gene3D" id="2.40.50.140">
    <property type="entry name" value="Nucleic acid-binding proteins"/>
    <property type="match status" value="1"/>
</dbReference>
<keyword evidence="7" id="KW-0067">ATP-binding</keyword>
<evidence type="ECO:0000256" key="1">
    <source>
        <dbReference type="ARBA" id="ARBA00004496"/>
    </source>
</evidence>
<dbReference type="SUPFAM" id="SSF55681">
    <property type="entry name" value="Class II aaRS and biotin synthetases"/>
    <property type="match status" value="1"/>
</dbReference>
<dbReference type="GO" id="GO:0000049">
    <property type="term" value="F:tRNA binding"/>
    <property type="evidence" value="ECO:0007669"/>
    <property type="project" value="TreeGrafter"/>
</dbReference>
<evidence type="ECO:0000256" key="2">
    <source>
        <dbReference type="ARBA" id="ARBA00008226"/>
    </source>
</evidence>